<dbReference type="Proteomes" id="UP000502823">
    <property type="component" value="Unassembled WGS sequence"/>
</dbReference>
<comment type="similarity">
    <text evidence="3">Belongs to the CFAP300 family.</text>
</comment>
<evidence type="ECO:0000313" key="9">
    <source>
        <dbReference type="Proteomes" id="UP000502823"/>
    </source>
</evidence>
<comment type="function">
    <text evidence="1">Cilium- and flagellum-specific protein that plays a role in axonemal structure organization and motility. May play a role in outer and inner dynein arm assembly.</text>
</comment>
<organism evidence="8 9">
    <name type="scientific">Coptotermes formosanus</name>
    <name type="common">Formosan subterranean termite</name>
    <dbReference type="NCBI Taxonomy" id="36987"/>
    <lineage>
        <taxon>Eukaryota</taxon>
        <taxon>Metazoa</taxon>
        <taxon>Ecdysozoa</taxon>
        <taxon>Arthropoda</taxon>
        <taxon>Hexapoda</taxon>
        <taxon>Insecta</taxon>
        <taxon>Pterygota</taxon>
        <taxon>Neoptera</taxon>
        <taxon>Polyneoptera</taxon>
        <taxon>Dictyoptera</taxon>
        <taxon>Blattodea</taxon>
        <taxon>Blattoidea</taxon>
        <taxon>Termitoidae</taxon>
        <taxon>Rhinotermitidae</taxon>
        <taxon>Coptotermes</taxon>
    </lineage>
</organism>
<evidence type="ECO:0000256" key="3">
    <source>
        <dbReference type="ARBA" id="ARBA00009205"/>
    </source>
</evidence>
<protein>
    <recommendedName>
        <fullName evidence="4">Cilia- and flagella-associated protein 300</fullName>
    </recommendedName>
</protein>
<keyword evidence="9" id="KW-1185">Reference proteome</keyword>
<evidence type="ECO:0000256" key="5">
    <source>
        <dbReference type="ARBA" id="ARBA00022490"/>
    </source>
</evidence>
<evidence type="ECO:0000256" key="2">
    <source>
        <dbReference type="ARBA" id="ARBA00004430"/>
    </source>
</evidence>
<accession>A0A6L2Q3E2</accession>
<dbReference type="PANTHER" id="PTHR31078:SF1">
    <property type="entry name" value="CILIA- AND FLAGELLA-ASSOCIATED PROTEIN 300"/>
    <property type="match status" value="1"/>
</dbReference>
<dbReference type="OrthoDB" id="10259249at2759"/>
<dbReference type="InterPro" id="IPR029416">
    <property type="entry name" value="CFAP300"/>
</dbReference>
<dbReference type="Pfam" id="PF14926">
    <property type="entry name" value="CFAP300"/>
    <property type="match status" value="1"/>
</dbReference>
<keyword evidence="6" id="KW-0206">Cytoskeleton</keyword>
<evidence type="ECO:0000256" key="1">
    <source>
        <dbReference type="ARBA" id="ARBA00002404"/>
    </source>
</evidence>
<dbReference type="AlphaFoldDB" id="A0A6L2Q3E2"/>
<name>A0A6L2Q3E2_COPFO</name>
<comment type="caution">
    <text evidence="8">The sequence shown here is derived from an EMBL/GenBank/DDBJ whole genome shotgun (WGS) entry which is preliminary data.</text>
</comment>
<proteinExistence type="inferred from homology"/>
<keyword evidence="7" id="KW-0966">Cell projection</keyword>
<gene>
    <name evidence="8" type="ORF">Cfor_02372</name>
</gene>
<evidence type="ECO:0000313" key="8">
    <source>
        <dbReference type="EMBL" id="GFG38480.1"/>
    </source>
</evidence>
<evidence type="ECO:0000256" key="7">
    <source>
        <dbReference type="ARBA" id="ARBA00023273"/>
    </source>
</evidence>
<dbReference type="InParanoid" id="A0A6L2Q3E2"/>
<keyword evidence="5" id="KW-0963">Cytoplasm</keyword>
<reference evidence="9" key="1">
    <citation type="submission" date="2020-01" db="EMBL/GenBank/DDBJ databases">
        <title>Draft genome sequence of the Termite Coptotermes fromosanus.</title>
        <authorList>
            <person name="Itakura S."/>
            <person name="Yosikawa Y."/>
            <person name="Umezawa K."/>
        </authorList>
    </citation>
    <scope>NUCLEOTIDE SEQUENCE [LARGE SCALE GENOMIC DNA]</scope>
</reference>
<evidence type="ECO:0000256" key="4">
    <source>
        <dbReference type="ARBA" id="ARBA00022174"/>
    </source>
</evidence>
<comment type="subcellular location">
    <subcellularLocation>
        <location evidence="2">Cytoplasm</location>
        <location evidence="2">Cytoskeleton</location>
        <location evidence="2">Cilium axoneme</location>
    </subcellularLocation>
</comment>
<sequence length="231" mass="26481">MKGNLKLQTYCFNQPFQPYKKQELANAFFQDPVITFTLQGMSLNSSWAPVGVKAAHVDVEDVPCCATTMSMFSCLQDPSNGIVRDGGWLVQCPYDEVDNYPVTDELRNMLLNHDCQNYKLIAEADRKEFLFRLFKHLCLGGQWCQYEDNIKPYIHTAKILYKDIVRVQKEPSTKELIIASIVLKVVARGNDGMAYFPHNPENEQNFAYLIVDPINRQITTVVHHYGGMFQC</sequence>
<dbReference type="EMBL" id="BLKM01012991">
    <property type="protein sequence ID" value="GFG38480.1"/>
    <property type="molecule type" value="Genomic_DNA"/>
</dbReference>
<evidence type="ECO:0000256" key="6">
    <source>
        <dbReference type="ARBA" id="ARBA00023212"/>
    </source>
</evidence>
<dbReference type="PANTHER" id="PTHR31078">
    <property type="entry name" value="CILIA- AND FLAGELLA-ASSOCIATED PROTEIN 300"/>
    <property type="match status" value="1"/>
</dbReference>
<dbReference type="GO" id="GO:0005930">
    <property type="term" value="C:axoneme"/>
    <property type="evidence" value="ECO:0007669"/>
    <property type="project" value="UniProtKB-SubCell"/>
</dbReference>